<reference evidence="2" key="1">
    <citation type="submission" date="2023-03" db="EMBL/GenBank/DDBJ databases">
        <authorList>
            <person name="Steffen K."/>
            <person name="Cardenas P."/>
        </authorList>
    </citation>
    <scope>NUCLEOTIDE SEQUENCE</scope>
</reference>
<feature type="compositionally biased region" description="Basic residues" evidence="1">
    <location>
        <begin position="137"/>
        <end position="146"/>
    </location>
</feature>
<dbReference type="InterPro" id="IPR052852">
    <property type="entry name" value="SSU_Processome_Comp"/>
</dbReference>
<organism evidence="2 3">
    <name type="scientific">Geodia barretti</name>
    <name type="common">Barrett's horny sponge</name>
    <dbReference type="NCBI Taxonomy" id="519541"/>
    <lineage>
        <taxon>Eukaryota</taxon>
        <taxon>Metazoa</taxon>
        <taxon>Porifera</taxon>
        <taxon>Demospongiae</taxon>
        <taxon>Heteroscleromorpha</taxon>
        <taxon>Tetractinellida</taxon>
        <taxon>Astrophorina</taxon>
        <taxon>Geodiidae</taxon>
        <taxon>Geodia</taxon>
    </lineage>
</organism>
<dbReference type="InterPro" id="IPR027973">
    <property type="entry name" value="FSAF1-like"/>
</dbReference>
<dbReference type="Proteomes" id="UP001174909">
    <property type="component" value="Unassembled WGS sequence"/>
</dbReference>
<feature type="compositionally biased region" description="Basic residues" evidence="1">
    <location>
        <begin position="177"/>
        <end position="187"/>
    </location>
</feature>
<feature type="region of interest" description="Disordered" evidence="1">
    <location>
        <begin position="74"/>
        <end position="187"/>
    </location>
</feature>
<gene>
    <name evidence="2" type="ORF">GBAR_LOCUS20752</name>
</gene>
<dbReference type="AlphaFoldDB" id="A0AA35SYI4"/>
<dbReference type="Pfam" id="PF15375">
    <property type="entry name" value="FSAF1"/>
    <property type="match status" value="1"/>
</dbReference>
<protein>
    <submittedName>
        <fullName evidence="2">Uncharacterized protein</fullName>
    </submittedName>
</protein>
<sequence>MSKRRKEAEVIVFEEPKFKKRKSEKEFCRGADVSQLFSSGPPPSRDGASSKPQRQQAEELDFKATLREVQKYAVSSLSGTSKRRREEEQVLALGGKPAKTEKMPYPLYMKRVKAQKKKERRERRDCLLAGMPIPKKGERHQKRGKGRWKESTRSIKPHVGTNTRDGLILSHREISRVKKSSAPRKHS</sequence>
<accession>A0AA35SYI4</accession>
<feature type="region of interest" description="Disordered" evidence="1">
    <location>
        <begin position="24"/>
        <end position="59"/>
    </location>
</feature>
<feature type="compositionally biased region" description="Basic residues" evidence="1">
    <location>
        <begin position="110"/>
        <end position="121"/>
    </location>
</feature>
<name>A0AA35SYI4_GEOBA</name>
<evidence type="ECO:0000256" key="1">
    <source>
        <dbReference type="SAM" id="MobiDB-lite"/>
    </source>
</evidence>
<dbReference type="EMBL" id="CASHTH010002911">
    <property type="protein sequence ID" value="CAI8037101.1"/>
    <property type="molecule type" value="Genomic_DNA"/>
</dbReference>
<keyword evidence="3" id="KW-1185">Reference proteome</keyword>
<proteinExistence type="predicted"/>
<dbReference type="PANTHER" id="PTHR28366">
    <property type="entry name" value="CHROMOSOME 1 OPEN READING FRAME 131"/>
    <property type="match status" value="1"/>
</dbReference>
<comment type="caution">
    <text evidence="2">The sequence shown here is derived from an EMBL/GenBank/DDBJ whole genome shotgun (WGS) entry which is preliminary data.</text>
</comment>
<evidence type="ECO:0000313" key="3">
    <source>
        <dbReference type="Proteomes" id="UP001174909"/>
    </source>
</evidence>
<dbReference type="PANTHER" id="PTHR28366:SF1">
    <property type="entry name" value="CHROMOSOME 1 OPEN READING FRAME 131"/>
    <property type="match status" value="1"/>
</dbReference>
<evidence type="ECO:0000313" key="2">
    <source>
        <dbReference type="EMBL" id="CAI8037101.1"/>
    </source>
</evidence>